<dbReference type="SUPFAM" id="SSF48403">
    <property type="entry name" value="Ankyrin repeat"/>
    <property type="match status" value="1"/>
</dbReference>
<dbReference type="PROSITE" id="PS50088">
    <property type="entry name" value="ANK_REPEAT"/>
    <property type="match status" value="5"/>
</dbReference>
<keyword evidence="1" id="KW-0677">Repeat</keyword>
<proteinExistence type="predicted"/>
<comment type="caution">
    <text evidence="4">The sequence shown here is derived from an EMBL/GenBank/DDBJ whole genome shotgun (WGS) entry which is preliminary data.</text>
</comment>
<accession>A0A9P0JP34</accession>
<evidence type="ECO:0000313" key="4">
    <source>
        <dbReference type="EMBL" id="CAH1957382.1"/>
    </source>
</evidence>
<evidence type="ECO:0000256" key="3">
    <source>
        <dbReference type="PROSITE-ProRule" id="PRU00023"/>
    </source>
</evidence>
<organism evidence="4 5">
    <name type="scientific">Acanthoscelides obtectus</name>
    <name type="common">Bean weevil</name>
    <name type="synonym">Bruchus obtectus</name>
    <dbReference type="NCBI Taxonomy" id="200917"/>
    <lineage>
        <taxon>Eukaryota</taxon>
        <taxon>Metazoa</taxon>
        <taxon>Ecdysozoa</taxon>
        <taxon>Arthropoda</taxon>
        <taxon>Hexapoda</taxon>
        <taxon>Insecta</taxon>
        <taxon>Pterygota</taxon>
        <taxon>Neoptera</taxon>
        <taxon>Endopterygota</taxon>
        <taxon>Coleoptera</taxon>
        <taxon>Polyphaga</taxon>
        <taxon>Cucujiformia</taxon>
        <taxon>Chrysomeloidea</taxon>
        <taxon>Chrysomelidae</taxon>
        <taxon>Bruchinae</taxon>
        <taxon>Bruchini</taxon>
        <taxon>Acanthoscelides</taxon>
    </lineage>
</organism>
<dbReference type="PROSITE" id="PS50297">
    <property type="entry name" value="ANK_REP_REGION"/>
    <property type="match status" value="5"/>
</dbReference>
<protein>
    <submittedName>
        <fullName evidence="4">Uncharacterized protein</fullName>
    </submittedName>
</protein>
<name>A0A9P0JP34_ACAOB</name>
<keyword evidence="2 3" id="KW-0040">ANK repeat</keyword>
<dbReference type="OrthoDB" id="1661883at2759"/>
<reference evidence="4" key="1">
    <citation type="submission" date="2022-03" db="EMBL/GenBank/DDBJ databases">
        <authorList>
            <person name="Sayadi A."/>
        </authorList>
    </citation>
    <scope>NUCLEOTIDE SEQUENCE</scope>
</reference>
<feature type="repeat" description="ANK" evidence="3">
    <location>
        <begin position="161"/>
        <end position="183"/>
    </location>
</feature>
<dbReference type="InterPro" id="IPR002110">
    <property type="entry name" value="Ankyrin_rpt"/>
</dbReference>
<keyword evidence="5" id="KW-1185">Reference proteome</keyword>
<evidence type="ECO:0000256" key="1">
    <source>
        <dbReference type="ARBA" id="ARBA00022737"/>
    </source>
</evidence>
<evidence type="ECO:0000256" key="2">
    <source>
        <dbReference type="ARBA" id="ARBA00023043"/>
    </source>
</evidence>
<dbReference type="InterPro" id="IPR036770">
    <property type="entry name" value="Ankyrin_rpt-contain_sf"/>
</dbReference>
<dbReference type="EMBL" id="CAKOFQ010006670">
    <property type="protein sequence ID" value="CAH1957382.1"/>
    <property type="molecule type" value="Genomic_DNA"/>
</dbReference>
<dbReference type="Pfam" id="PF00023">
    <property type="entry name" value="Ank"/>
    <property type="match status" value="1"/>
</dbReference>
<gene>
    <name evidence="4" type="ORF">ACAOBT_LOCUS2058</name>
</gene>
<feature type="repeat" description="ANK" evidence="3">
    <location>
        <begin position="93"/>
        <end position="125"/>
    </location>
</feature>
<dbReference type="Proteomes" id="UP001152888">
    <property type="component" value="Unassembled WGS sequence"/>
</dbReference>
<dbReference type="SMART" id="SM00248">
    <property type="entry name" value="ANK"/>
    <property type="match status" value="8"/>
</dbReference>
<dbReference type="Pfam" id="PF12796">
    <property type="entry name" value="Ank_2"/>
    <property type="match status" value="2"/>
</dbReference>
<feature type="repeat" description="ANK" evidence="3">
    <location>
        <begin position="307"/>
        <end position="339"/>
    </location>
</feature>
<dbReference type="AlphaFoldDB" id="A0A9P0JP34"/>
<feature type="repeat" description="ANK" evidence="3">
    <location>
        <begin position="60"/>
        <end position="92"/>
    </location>
</feature>
<dbReference type="Gene3D" id="1.25.40.20">
    <property type="entry name" value="Ankyrin repeat-containing domain"/>
    <property type="match status" value="3"/>
</dbReference>
<dbReference type="PANTHER" id="PTHR24198:SF165">
    <property type="entry name" value="ANKYRIN REPEAT-CONTAINING PROTEIN-RELATED"/>
    <property type="match status" value="1"/>
</dbReference>
<evidence type="ECO:0000313" key="5">
    <source>
        <dbReference type="Proteomes" id="UP001152888"/>
    </source>
</evidence>
<dbReference type="PRINTS" id="PR01415">
    <property type="entry name" value="ANKYRIN"/>
</dbReference>
<feature type="repeat" description="ANK" evidence="3">
    <location>
        <begin position="236"/>
        <end position="268"/>
    </location>
</feature>
<sequence length="389" mass="43640">MAMNGSIRAYKEWTKVLFTQRKLTQEEIKLVFTAAESGNLEQFQRLYYQDTTRLSIKDSRGRTPAHQAAARNRINILQFILEQGGDINNQDNAGNTPLHVAVEHESLDAVDFLLQRGAVTNILNEKKQAPIHLATELNKVSVLEVLSKHKDKIDIQLGGEHGRTALHIAAIYDHEQCARILISEFGACPRKPCNNGYYPIHEAAKNASSKTLEVFLQWGEARGCSREEMISFYDSEGNVPLHSAVHGGDYKAVELCIRSGAKISIQQQDLSTPVHLACAQGATEIVKLMFEMQPEEKMACLSSCDVQKMTPLHCAAMFDHPEIVEYLVAEGADINSMDKERRSPMLLAALRGDKAHHQNCCQQWNTRNIANFYEEITPQWRGDFHLGNG</sequence>
<dbReference type="PANTHER" id="PTHR24198">
    <property type="entry name" value="ANKYRIN REPEAT AND PROTEIN KINASE DOMAIN-CONTAINING PROTEIN"/>
    <property type="match status" value="1"/>
</dbReference>